<dbReference type="SUPFAM" id="SSF52047">
    <property type="entry name" value="RNI-like"/>
    <property type="match status" value="1"/>
</dbReference>
<comment type="caution">
    <text evidence="3">The sequence shown here is derived from an EMBL/GenBank/DDBJ whole genome shotgun (WGS) entry which is preliminary data.</text>
</comment>
<evidence type="ECO:0000313" key="3">
    <source>
        <dbReference type="EMBL" id="KAJ7198363.1"/>
    </source>
</evidence>
<evidence type="ECO:0000313" key="4">
    <source>
        <dbReference type="Proteomes" id="UP001219525"/>
    </source>
</evidence>
<dbReference type="InterPro" id="IPR001810">
    <property type="entry name" value="F-box_dom"/>
</dbReference>
<feature type="domain" description="F-box" evidence="2">
    <location>
        <begin position="110"/>
        <end position="163"/>
    </location>
</feature>
<proteinExistence type="predicted"/>
<sequence length="499" mass="55615">MSSQYVSIVLMRRLYHSPYLRKTCSATCSRHCAPLEFLPASPCPELLLTNSAPSDVQLNEIHSFIGSAKAKISVLGDQIAQAQRTLDRLDSQRTELEDLVESHCGVVSTIRRLPGDILGEIFSQYLDASDSRSHSPKALSHLVGVCARWRAIALASPLLWRHIRPITRDVISHELSELQEISLQLQRSASVALSIHLDETTSSRVVDLLLTESSRWQNLNLIWNPSYKHITASKVEFPILEKLILEFNLPEDIAFLFESLPAMVDLTINSIQALIPSIPDIIWAQLRICRLTNCCMADFLPVLALFSAGTRVCLEGFFEGEKQLTSVHTLVSDLSLRCNDDEAMYNLLGALTAPCLQRFRIAGRFSIPPIAAFFDRSSCALTHLGIVCGAYSDHLSGLLTLLRLPHASNIVDLDVRVHLLSDFDTEKLTDALARGIVPNLRMLALRHLEGSYGAVANVLEMHANRRPIFQSLWLNRFGRYSQDTLQALKSGGLEVVIFD</sequence>
<protein>
    <recommendedName>
        <fullName evidence="2">F-box domain-containing protein</fullName>
    </recommendedName>
</protein>
<evidence type="ECO:0000259" key="2">
    <source>
        <dbReference type="Pfam" id="PF12937"/>
    </source>
</evidence>
<feature type="coiled-coil region" evidence="1">
    <location>
        <begin position="72"/>
        <end position="99"/>
    </location>
</feature>
<gene>
    <name evidence="3" type="ORF">GGX14DRAFT_666728</name>
</gene>
<accession>A0AAD6V330</accession>
<dbReference type="Gene3D" id="1.20.1280.50">
    <property type="match status" value="1"/>
</dbReference>
<dbReference type="Proteomes" id="UP001219525">
    <property type="component" value="Unassembled WGS sequence"/>
</dbReference>
<keyword evidence="1" id="KW-0175">Coiled coil</keyword>
<evidence type="ECO:0000256" key="1">
    <source>
        <dbReference type="SAM" id="Coils"/>
    </source>
</evidence>
<dbReference type="Pfam" id="PF12937">
    <property type="entry name" value="F-box-like"/>
    <property type="match status" value="1"/>
</dbReference>
<dbReference type="EMBL" id="JARJCW010000073">
    <property type="protein sequence ID" value="KAJ7198363.1"/>
    <property type="molecule type" value="Genomic_DNA"/>
</dbReference>
<keyword evidence="4" id="KW-1185">Reference proteome</keyword>
<organism evidence="3 4">
    <name type="scientific">Mycena pura</name>
    <dbReference type="NCBI Taxonomy" id="153505"/>
    <lineage>
        <taxon>Eukaryota</taxon>
        <taxon>Fungi</taxon>
        <taxon>Dikarya</taxon>
        <taxon>Basidiomycota</taxon>
        <taxon>Agaricomycotina</taxon>
        <taxon>Agaricomycetes</taxon>
        <taxon>Agaricomycetidae</taxon>
        <taxon>Agaricales</taxon>
        <taxon>Marasmiineae</taxon>
        <taxon>Mycenaceae</taxon>
        <taxon>Mycena</taxon>
    </lineage>
</organism>
<reference evidence="3" key="1">
    <citation type="submission" date="2023-03" db="EMBL/GenBank/DDBJ databases">
        <title>Massive genome expansion in bonnet fungi (Mycena s.s.) driven by repeated elements and novel gene families across ecological guilds.</title>
        <authorList>
            <consortium name="Lawrence Berkeley National Laboratory"/>
            <person name="Harder C.B."/>
            <person name="Miyauchi S."/>
            <person name="Viragh M."/>
            <person name="Kuo A."/>
            <person name="Thoen E."/>
            <person name="Andreopoulos B."/>
            <person name="Lu D."/>
            <person name="Skrede I."/>
            <person name="Drula E."/>
            <person name="Henrissat B."/>
            <person name="Morin E."/>
            <person name="Kohler A."/>
            <person name="Barry K."/>
            <person name="LaButti K."/>
            <person name="Morin E."/>
            <person name="Salamov A."/>
            <person name="Lipzen A."/>
            <person name="Mereny Z."/>
            <person name="Hegedus B."/>
            <person name="Baldrian P."/>
            <person name="Stursova M."/>
            <person name="Weitz H."/>
            <person name="Taylor A."/>
            <person name="Grigoriev I.V."/>
            <person name="Nagy L.G."/>
            <person name="Martin F."/>
            <person name="Kauserud H."/>
        </authorList>
    </citation>
    <scope>NUCLEOTIDE SEQUENCE</scope>
    <source>
        <strain evidence="3">9144</strain>
    </source>
</reference>
<dbReference type="AlphaFoldDB" id="A0AAD6V330"/>
<name>A0AAD6V330_9AGAR</name>